<dbReference type="InterPro" id="IPR006442">
    <property type="entry name" value="Antitoxin_Phd/YefM"/>
</dbReference>
<keyword evidence="4" id="KW-1185">Reference proteome</keyword>
<evidence type="ECO:0000256" key="2">
    <source>
        <dbReference type="RuleBase" id="RU362080"/>
    </source>
</evidence>
<accession>A0A2D2D498</accession>
<dbReference type="Proteomes" id="UP000230709">
    <property type="component" value="Chromosome"/>
</dbReference>
<protein>
    <recommendedName>
        <fullName evidence="2">Antitoxin</fullName>
    </recommendedName>
</protein>
<dbReference type="EMBL" id="CP023737">
    <property type="protein sequence ID" value="ATQ69830.1"/>
    <property type="molecule type" value="Genomic_DNA"/>
</dbReference>
<evidence type="ECO:0000313" key="3">
    <source>
        <dbReference type="EMBL" id="ATQ69830.1"/>
    </source>
</evidence>
<name>A0A2D2D498_METT3</name>
<dbReference type="Pfam" id="PF02604">
    <property type="entry name" value="PhdYeFM_antitox"/>
    <property type="match status" value="1"/>
</dbReference>
<dbReference type="AlphaFoldDB" id="A0A2D2D498"/>
<proteinExistence type="inferred from homology"/>
<reference evidence="4" key="1">
    <citation type="submission" date="2017-10" db="EMBL/GenBank/DDBJ databases">
        <title>Completed PacBio SMRT sequence of Methylosinus trichosporium OB3b reveals presence of a third large plasmid.</title>
        <authorList>
            <person name="Charles T.C."/>
            <person name="Lynch M.D.J."/>
            <person name="Heil J.R."/>
            <person name="Cheng J."/>
        </authorList>
    </citation>
    <scope>NUCLEOTIDE SEQUENCE [LARGE SCALE GENOMIC DNA]</scope>
    <source>
        <strain evidence="4">OB3b</strain>
    </source>
</reference>
<evidence type="ECO:0000313" key="4">
    <source>
        <dbReference type="Proteomes" id="UP000230709"/>
    </source>
</evidence>
<dbReference type="NCBIfam" id="TIGR01552">
    <property type="entry name" value="phd_fam"/>
    <property type="match status" value="1"/>
</dbReference>
<dbReference type="SUPFAM" id="SSF143120">
    <property type="entry name" value="YefM-like"/>
    <property type="match status" value="1"/>
</dbReference>
<dbReference type="STRING" id="595536.GCA_000178815_01283"/>
<dbReference type="InterPro" id="IPR036165">
    <property type="entry name" value="YefM-like_sf"/>
</dbReference>
<evidence type="ECO:0000256" key="1">
    <source>
        <dbReference type="ARBA" id="ARBA00009981"/>
    </source>
</evidence>
<comment type="function">
    <text evidence="2">Antitoxin component of a type II toxin-antitoxin (TA) system.</text>
</comment>
<comment type="similarity">
    <text evidence="1 2">Belongs to the phD/YefM antitoxin family.</text>
</comment>
<dbReference type="Gene3D" id="3.40.1620.10">
    <property type="entry name" value="YefM-like domain"/>
    <property type="match status" value="1"/>
</dbReference>
<dbReference type="KEGG" id="mtw:CQW49_19540"/>
<gene>
    <name evidence="3" type="ORF">CQW49_19540</name>
</gene>
<organism evidence="3 4">
    <name type="scientific">Methylosinus trichosporium (strain ATCC 35070 / NCIMB 11131 / UNIQEM 75 / OB3b)</name>
    <dbReference type="NCBI Taxonomy" id="595536"/>
    <lineage>
        <taxon>Bacteria</taxon>
        <taxon>Pseudomonadati</taxon>
        <taxon>Pseudomonadota</taxon>
        <taxon>Alphaproteobacteria</taxon>
        <taxon>Hyphomicrobiales</taxon>
        <taxon>Methylocystaceae</taxon>
        <taxon>Methylosinus</taxon>
    </lineage>
</organism>
<dbReference type="RefSeq" id="WP_003609655.1">
    <property type="nucleotide sequence ID" value="NZ_ADVE02000001.1"/>
</dbReference>
<sequence>MLKVSAADFQRNIGRYQDIALREPVAVTRNGRESCVLLSVDEYQRLKRRDRRVLAVEDFSEEDIAALEKAEVPAGYEHLDEELKDWKP</sequence>